<dbReference type="EMBL" id="JARQWQ010000012">
    <property type="protein sequence ID" value="KAK2568327.1"/>
    <property type="molecule type" value="Genomic_DNA"/>
</dbReference>
<keyword evidence="4" id="KW-1015">Disulfide bond</keyword>
<dbReference type="Gene3D" id="2.60.40.420">
    <property type="entry name" value="Cupredoxins - blue copper proteins"/>
    <property type="match status" value="1"/>
</dbReference>
<dbReference type="GO" id="GO:0005886">
    <property type="term" value="C:plasma membrane"/>
    <property type="evidence" value="ECO:0007669"/>
    <property type="project" value="TreeGrafter"/>
</dbReference>
<dbReference type="Pfam" id="PF00812">
    <property type="entry name" value="Ephrin"/>
    <property type="match status" value="1"/>
</dbReference>
<evidence type="ECO:0000256" key="6">
    <source>
        <dbReference type="PROSITE-ProRule" id="PRU00884"/>
    </source>
</evidence>
<evidence type="ECO:0000256" key="8">
    <source>
        <dbReference type="SAM" id="Phobius"/>
    </source>
</evidence>
<gene>
    <name evidence="10" type="ORF">P5673_007342</name>
</gene>
<comment type="subcellular location">
    <subcellularLocation>
        <location evidence="1">Membrane</location>
    </subcellularLocation>
</comment>
<name>A0AAD9QVJ0_ACRCE</name>
<dbReference type="InterPro" id="IPR001799">
    <property type="entry name" value="Ephrin_RBD"/>
</dbReference>
<organism evidence="10 11">
    <name type="scientific">Acropora cervicornis</name>
    <name type="common">Staghorn coral</name>
    <dbReference type="NCBI Taxonomy" id="6130"/>
    <lineage>
        <taxon>Eukaryota</taxon>
        <taxon>Metazoa</taxon>
        <taxon>Cnidaria</taxon>
        <taxon>Anthozoa</taxon>
        <taxon>Hexacorallia</taxon>
        <taxon>Scleractinia</taxon>
        <taxon>Astrocoeniina</taxon>
        <taxon>Acroporidae</taxon>
        <taxon>Acropora</taxon>
    </lineage>
</organism>
<dbReference type="Proteomes" id="UP001249851">
    <property type="component" value="Unassembled WGS sequence"/>
</dbReference>
<keyword evidence="3 8" id="KW-0472">Membrane</keyword>
<comment type="similarity">
    <text evidence="6">Belongs to the ephrin family.</text>
</comment>
<reference evidence="10" key="2">
    <citation type="journal article" date="2023" name="Science">
        <title>Genomic signatures of disease resistance in endangered staghorn corals.</title>
        <authorList>
            <person name="Vollmer S.V."/>
            <person name="Selwyn J.D."/>
            <person name="Despard B.A."/>
            <person name="Roesel C.L."/>
        </authorList>
    </citation>
    <scope>NUCLEOTIDE SEQUENCE</scope>
    <source>
        <strain evidence="10">K2</strain>
    </source>
</reference>
<dbReference type="InterPro" id="IPR008972">
    <property type="entry name" value="Cupredoxin"/>
</dbReference>
<dbReference type="GO" id="GO:0048013">
    <property type="term" value="P:ephrin receptor signaling pathway"/>
    <property type="evidence" value="ECO:0007669"/>
    <property type="project" value="TreeGrafter"/>
</dbReference>
<feature type="transmembrane region" description="Helical" evidence="8">
    <location>
        <begin position="310"/>
        <end position="333"/>
    </location>
</feature>
<dbReference type="SUPFAM" id="SSF49503">
    <property type="entry name" value="Cupredoxins"/>
    <property type="match status" value="1"/>
</dbReference>
<feature type="domain" description="Ephrin RBD" evidence="9">
    <location>
        <begin position="41"/>
        <end position="196"/>
    </location>
</feature>
<dbReference type="GO" id="GO:0007411">
    <property type="term" value="P:axon guidance"/>
    <property type="evidence" value="ECO:0007669"/>
    <property type="project" value="TreeGrafter"/>
</dbReference>
<evidence type="ECO:0000256" key="2">
    <source>
        <dbReference type="ARBA" id="ARBA00022729"/>
    </source>
</evidence>
<feature type="compositionally biased region" description="Polar residues" evidence="7">
    <location>
        <begin position="362"/>
        <end position="383"/>
    </location>
</feature>
<evidence type="ECO:0000313" key="11">
    <source>
        <dbReference type="Proteomes" id="UP001249851"/>
    </source>
</evidence>
<dbReference type="PROSITE" id="PS51551">
    <property type="entry name" value="EPHRIN_RBD_2"/>
    <property type="match status" value="1"/>
</dbReference>
<evidence type="ECO:0000256" key="1">
    <source>
        <dbReference type="ARBA" id="ARBA00004370"/>
    </source>
</evidence>
<evidence type="ECO:0000256" key="3">
    <source>
        <dbReference type="ARBA" id="ARBA00023136"/>
    </source>
</evidence>
<dbReference type="PANTHER" id="PTHR11304:SF29">
    <property type="entry name" value="EPHRIN"/>
    <property type="match status" value="1"/>
</dbReference>
<evidence type="ECO:0000256" key="7">
    <source>
        <dbReference type="SAM" id="MobiDB-lite"/>
    </source>
</evidence>
<dbReference type="PANTHER" id="PTHR11304">
    <property type="entry name" value="EPHRIN"/>
    <property type="match status" value="1"/>
</dbReference>
<comment type="caution">
    <text evidence="10">The sequence shown here is derived from an EMBL/GenBank/DDBJ whole genome shotgun (WGS) entry which is preliminary data.</text>
</comment>
<keyword evidence="8" id="KW-1133">Transmembrane helix</keyword>
<evidence type="ECO:0000256" key="4">
    <source>
        <dbReference type="ARBA" id="ARBA00023157"/>
    </source>
</evidence>
<proteinExistence type="inferred from homology"/>
<dbReference type="AlphaFoldDB" id="A0AAD9QVJ0"/>
<protein>
    <recommendedName>
        <fullName evidence="9">Ephrin RBD domain-containing protein</fullName>
    </recommendedName>
</protein>
<dbReference type="InterPro" id="IPR031328">
    <property type="entry name" value="Ephrin"/>
</dbReference>
<keyword evidence="5" id="KW-0325">Glycoprotein</keyword>
<feature type="region of interest" description="Disordered" evidence="7">
    <location>
        <begin position="243"/>
        <end position="272"/>
    </location>
</feature>
<evidence type="ECO:0000256" key="5">
    <source>
        <dbReference type="ARBA" id="ARBA00023180"/>
    </source>
</evidence>
<accession>A0AAD9QVJ0</accession>
<evidence type="ECO:0000313" key="10">
    <source>
        <dbReference type="EMBL" id="KAK2568327.1"/>
    </source>
</evidence>
<dbReference type="GO" id="GO:0046875">
    <property type="term" value="F:ephrin receptor binding"/>
    <property type="evidence" value="ECO:0007669"/>
    <property type="project" value="TreeGrafter"/>
</dbReference>
<comment type="caution">
    <text evidence="6">Lacks conserved residue(s) required for the propagation of feature annotation.</text>
</comment>
<keyword evidence="11" id="KW-1185">Reference proteome</keyword>
<keyword evidence="8" id="KW-0812">Transmembrane</keyword>
<reference evidence="10" key="1">
    <citation type="journal article" date="2023" name="G3 (Bethesda)">
        <title>Whole genome assembly and annotation of the endangered Caribbean coral Acropora cervicornis.</title>
        <authorList>
            <person name="Selwyn J.D."/>
            <person name="Vollmer S.V."/>
        </authorList>
    </citation>
    <scope>NUCLEOTIDE SEQUENCE</scope>
    <source>
        <strain evidence="10">K2</strain>
    </source>
</reference>
<keyword evidence="2" id="KW-0732">Signal</keyword>
<evidence type="ECO:0000259" key="9">
    <source>
        <dbReference type="PROSITE" id="PS51551"/>
    </source>
</evidence>
<feature type="region of interest" description="Disordered" evidence="7">
    <location>
        <begin position="349"/>
        <end position="383"/>
    </location>
</feature>
<sequence>MSEGYLLRATLHHKAQFKLVKIMKTFGYLIIFGLTSVYGRDIYTSINWDPRNPIFKADGKNCGPGPRQLKVRLNSQIYLVCPNMATVLQPRDTDVQTSDMWENIWLLRNKAVFDHCDVAHFPLPKRDKNLFICNNPTGLVFVSLLFLEFSAGIDDITFQGGKTYYLMATSDGTQSSVKGLHGGHCNDTYRNVQMKIEVYVCKKTDRTCNSKNIGILTCPPPATTKPHTTSPYTTMLKHGNNLGINTPNPTVPDKSVTQSKSTRTQANQRRTKITRERTTETIRPGSPTNEATQENRIGESGEVAMYKSRYLGMAIAQGISCSVVVLIVILGVCKYCSGQKKCSLALPMNKKAPKSRRGISEGGNSAETRGNVSENTANLASSQ</sequence>
<feature type="compositionally biased region" description="Polar residues" evidence="7">
    <location>
        <begin position="255"/>
        <end position="268"/>
    </location>
</feature>